<reference evidence="2 3" key="1">
    <citation type="journal article" date="2014" name="PLoS ONE">
        <title>Rumen cellulosomics: divergent fiber-degrading strategies revealed by comparative genome-wide analysis of six ruminococcal strains.</title>
        <authorList>
            <person name="Dassa B."/>
            <person name="Borovok I."/>
            <person name="Ruimy-Israeli V."/>
            <person name="Lamed R."/>
            <person name="Flint H.J."/>
            <person name="Duncan S.H."/>
            <person name="Henrissat B."/>
            <person name="Coutinho P."/>
            <person name="Morrison M."/>
            <person name="Mosoni P."/>
            <person name="Yeoman C.J."/>
            <person name="White B.A."/>
            <person name="Bayer E.A."/>
        </authorList>
    </citation>
    <scope>NUCLEOTIDE SEQUENCE [LARGE SCALE GENOMIC DNA]</scope>
    <source>
        <strain evidence="2 3">007c</strain>
    </source>
</reference>
<evidence type="ECO:0000313" key="3">
    <source>
        <dbReference type="Proteomes" id="UP000019365"/>
    </source>
</evidence>
<keyword evidence="1" id="KW-0472">Membrane</keyword>
<keyword evidence="1" id="KW-1133">Transmembrane helix</keyword>
<dbReference type="eggNOG" id="ENOG50325DX">
    <property type="taxonomic scope" value="Bacteria"/>
</dbReference>
<keyword evidence="3" id="KW-1185">Reference proteome</keyword>
<sequence>MRPNEYNDLLGKIKCSDEFRSRMREKLSAEPAETKDYEESVSGTEVITAKHNWSRIAAIAAAFVLLGGAVGGGVYHFSKVREDQIIEEAGDSVYDKIRAIKEYSDMNEYLWNFSAGPTMLVGKANDHKEELFKYLEEHDDKEKTEKINVSYRSVRFSFVYKDKEYNLEVYENGYGYCSESQKGSGNDLKEEKYYFGVHIFEYLFDMVMEKADSDVAEAMSKVSENELEGFIDTEFLESDDDSALFTDSLMKDSNFGNKEYTVTDKNRIADFIKSCEWIKIKESEFDNKNCYLMGIAVSESGCMKNYGESPYGNYKLKDELNAEKLRSVIESCIELKSENSGLLVEDISTMLSGISDDAAVMSWDGVNGIPQGKLNYNTVLRYYHVSDTEGFIKEMSDLEWVTCDMSEYEEKTIEDKEKNTTVGCFSIGNDLSVSRNGYLGYSRNYCKLKNISDIDKLTDIFEKHFIMNERSKLADKIERGIDNYQNLEANFTYKKNFESSPASNVSLEGHLTRDVKNEYMYMTGQGNFISKDVNIEIVLNGENKSAYKTAEMSTGATDLAYDYHYSSVMIPMPACHYTYLCKDIEKALTPMYNNNNQDDLDVRDINGNTEYHWISTDYSSANAEYTIVLTKGGQLLSYEKKEYSDIYESFSLTDYVFDSNNFNGVNVASIYEGIKSESRRMQEGSEDTLLYPELSNKFEAMDVTVYSGSAAKSVNPKDIYDLFPIIDKESTDDSSWLMHGSNFKKNSKHGERMMDGYITVVFNSDEHEFVMYIPESSNAEWGENAVMLEDHFGTADECFDSHYRYYTKDEISRLVSVVKTAINGEQ</sequence>
<evidence type="ECO:0000256" key="1">
    <source>
        <dbReference type="SAM" id="Phobius"/>
    </source>
</evidence>
<name>W7UXM1_RUMFL</name>
<dbReference type="RefSeq" id="WP_037300358.1">
    <property type="nucleotide sequence ID" value="NZ_ATAX01000028.1"/>
</dbReference>
<dbReference type="Proteomes" id="UP000019365">
    <property type="component" value="Unassembled WGS sequence"/>
</dbReference>
<gene>
    <name evidence="2" type="ORF">RF007C_16020</name>
</gene>
<proteinExistence type="predicted"/>
<dbReference type="PATRIC" id="fig|1341157.4.peg.2603"/>
<accession>W7UXM1</accession>
<keyword evidence="1" id="KW-0812">Transmembrane</keyword>
<dbReference type="AlphaFoldDB" id="W7UXM1"/>
<dbReference type="EMBL" id="ATAX01000028">
    <property type="protein sequence ID" value="EWM53117.1"/>
    <property type="molecule type" value="Genomic_DNA"/>
</dbReference>
<dbReference type="OrthoDB" id="1814856at2"/>
<evidence type="ECO:0000313" key="2">
    <source>
        <dbReference type="EMBL" id="EWM53117.1"/>
    </source>
</evidence>
<protein>
    <submittedName>
        <fullName evidence="2">Uncharacterized protein</fullName>
    </submittedName>
</protein>
<feature type="transmembrane region" description="Helical" evidence="1">
    <location>
        <begin position="56"/>
        <end position="77"/>
    </location>
</feature>
<organism evidence="2 3">
    <name type="scientific">Ruminococcus flavefaciens 007c</name>
    <dbReference type="NCBI Taxonomy" id="1341157"/>
    <lineage>
        <taxon>Bacteria</taxon>
        <taxon>Bacillati</taxon>
        <taxon>Bacillota</taxon>
        <taxon>Clostridia</taxon>
        <taxon>Eubacteriales</taxon>
        <taxon>Oscillospiraceae</taxon>
        <taxon>Ruminococcus</taxon>
    </lineage>
</organism>
<comment type="caution">
    <text evidence="2">The sequence shown here is derived from an EMBL/GenBank/DDBJ whole genome shotgun (WGS) entry which is preliminary data.</text>
</comment>